<reference evidence="1 2" key="1">
    <citation type="submission" date="2024-04" db="EMBL/GenBank/DDBJ databases">
        <authorList>
            <person name="Fracassetti M."/>
        </authorList>
    </citation>
    <scope>NUCLEOTIDE SEQUENCE [LARGE SCALE GENOMIC DNA]</scope>
</reference>
<organism evidence="1 2">
    <name type="scientific">Linum trigynum</name>
    <dbReference type="NCBI Taxonomy" id="586398"/>
    <lineage>
        <taxon>Eukaryota</taxon>
        <taxon>Viridiplantae</taxon>
        <taxon>Streptophyta</taxon>
        <taxon>Embryophyta</taxon>
        <taxon>Tracheophyta</taxon>
        <taxon>Spermatophyta</taxon>
        <taxon>Magnoliopsida</taxon>
        <taxon>eudicotyledons</taxon>
        <taxon>Gunneridae</taxon>
        <taxon>Pentapetalae</taxon>
        <taxon>rosids</taxon>
        <taxon>fabids</taxon>
        <taxon>Malpighiales</taxon>
        <taxon>Linaceae</taxon>
        <taxon>Linum</taxon>
    </lineage>
</organism>
<dbReference type="AlphaFoldDB" id="A0AAV2CWB6"/>
<dbReference type="Proteomes" id="UP001497516">
    <property type="component" value="Chromosome 10"/>
</dbReference>
<keyword evidence="2" id="KW-1185">Reference proteome</keyword>
<sequence length="118" mass="13185">MSIFVMFRANVKSVMCLEMIAQILVEEQEDLGCEEDSSEGSNPYFSVEQGEKCACVQDVDVTRYEVSLEAGMSCVEVSDAVVDEAELSSTPEKEFEYVQKMSECSKVDEDDGFHVVKK</sequence>
<name>A0AAV2CWB6_9ROSI</name>
<gene>
    <name evidence="1" type="ORF">LTRI10_LOCUS7821</name>
</gene>
<evidence type="ECO:0000313" key="1">
    <source>
        <dbReference type="EMBL" id="CAL1360381.1"/>
    </source>
</evidence>
<dbReference type="EMBL" id="OZ034814">
    <property type="protein sequence ID" value="CAL1360381.1"/>
    <property type="molecule type" value="Genomic_DNA"/>
</dbReference>
<evidence type="ECO:0000313" key="2">
    <source>
        <dbReference type="Proteomes" id="UP001497516"/>
    </source>
</evidence>
<accession>A0AAV2CWB6</accession>
<protein>
    <submittedName>
        <fullName evidence="1">Uncharacterized protein</fullName>
    </submittedName>
</protein>
<proteinExistence type="predicted"/>